<dbReference type="GO" id="GO:0038038">
    <property type="term" value="C:G protein-coupled receptor homodimeric complex"/>
    <property type="evidence" value="ECO:0007669"/>
    <property type="project" value="TreeGrafter"/>
</dbReference>
<dbReference type="Proteomes" id="UP000242814">
    <property type="component" value="Unassembled WGS sequence"/>
</dbReference>
<dbReference type="VEuPathDB" id="FungiDB:PADG_06133"/>
<dbReference type="InterPro" id="IPR000366">
    <property type="entry name" value="GPCR_STE2"/>
</dbReference>
<gene>
    <name evidence="1" type="ORF">ACO22_05748</name>
</gene>
<accession>A0A1D2J9F7</accession>
<dbReference type="Pfam" id="PF02116">
    <property type="entry name" value="STE2"/>
    <property type="match status" value="1"/>
</dbReference>
<sequence>MAPSFDPFNQSVVFHKADGTPFNVSIHELDDFVQYNTKVCINYSSQLGASVIAGLMLAMLTHSEKRRLPVFFLNTFALAMNFARLLCMTIYFTTGFNKSYAYFGQDYSQVPGSAYAASVLGVVFTTLLVISMEMSLLIQTRVVCTTLPDIQRYLLMAVSSAISLMAIGFRLGLMVENCIAIVQASNFAPFIWLQSASNITITISTCFFSAVFVTKLAYALVTRIRLGLTRFGAMQVMFIMSCQTMVIPAIFSILQYPLPKYEMNSNLFTLVAIFLPLSSLWASVATRSSFETSSSGRHQYLWPSEQSNNVTNSEIKYQVSFSQNHTTLRSGGSVATTLSPDRLDPVYCEVEAGTKA</sequence>
<comment type="caution">
    <text evidence="1">The sequence shown here is derived from an EMBL/GenBank/DDBJ whole genome shotgun (WGS) entry which is preliminary data.</text>
</comment>
<reference evidence="1 2" key="1">
    <citation type="submission" date="2016-06" db="EMBL/GenBank/DDBJ databases">
        <authorList>
            <person name="Kjaerup R.B."/>
            <person name="Dalgaard T.S."/>
            <person name="Juul-Madsen H.R."/>
        </authorList>
    </citation>
    <scope>NUCLEOTIDE SEQUENCE [LARGE SCALE GENOMIC DNA]</scope>
    <source>
        <strain evidence="1 2">Pb300</strain>
    </source>
</reference>
<protein>
    <submittedName>
        <fullName evidence="1">Uncharacterized protein</fullName>
    </submittedName>
</protein>
<dbReference type="CDD" id="cd14939">
    <property type="entry name" value="7tmD_STE2"/>
    <property type="match status" value="1"/>
</dbReference>
<evidence type="ECO:0000313" key="2">
    <source>
        <dbReference type="Proteomes" id="UP000242814"/>
    </source>
</evidence>
<dbReference type="PANTHER" id="PTHR28009">
    <property type="entry name" value="PHEROMONE ALPHA FACTOR RECEPTOR"/>
    <property type="match status" value="1"/>
</dbReference>
<evidence type="ECO:0000313" key="1">
    <source>
        <dbReference type="EMBL" id="ODH20995.1"/>
    </source>
</evidence>
<dbReference type="EMBL" id="LZYO01000270">
    <property type="protein sequence ID" value="ODH20995.1"/>
    <property type="molecule type" value="Genomic_DNA"/>
</dbReference>
<dbReference type="PRINTS" id="PR00250">
    <property type="entry name" value="GPCRSTE2"/>
</dbReference>
<organism evidence="1 2">
    <name type="scientific">Paracoccidioides brasiliensis</name>
    <dbReference type="NCBI Taxonomy" id="121759"/>
    <lineage>
        <taxon>Eukaryota</taxon>
        <taxon>Fungi</taxon>
        <taxon>Dikarya</taxon>
        <taxon>Ascomycota</taxon>
        <taxon>Pezizomycotina</taxon>
        <taxon>Eurotiomycetes</taxon>
        <taxon>Eurotiomycetidae</taxon>
        <taxon>Onygenales</taxon>
        <taxon>Ajellomycetaceae</taxon>
        <taxon>Paracoccidioides</taxon>
    </lineage>
</organism>
<dbReference type="Gene3D" id="1.10.287.920">
    <property type="entry name" value="Pheromone alpha factor receptor"/>
    <property type="match status" value="1"/>
</dbReference>
<dbReference type="GO" id="GO:0004932">
    <property type="term" value="F:mating-type factor pheromone receptor activity"/>
    <property type="evidence" value="ECO:0007669"/>
    <property type="project" value="InterPro"/>
</dbReference>
<name>A0A1D2J9F7_PARBR</name>
<dbReference type="VEuPathDB" id="FungiDB:PABG_05794"/>
<dbReference type="InterPro" id="IPR027458">
    <property type="entry name" value="STE2_TM1-TM2_sf"/>
</dbReference>
<proteinExistence type="predicted"/>
<dbReference type="OrthoDB" id="5402633at2759"/>
<dbReference type="GO" id="GO:0000750">
    <property type="term" value="P:pheromone-dependent signal transduction involved in conjugation with cellular fusion"/>
    <property type="evidence" value="ECO:0007669"/>
    <property type="project" value="TreeGrafter"/>
</dbReference>
<dbReference type="PANTHER" id="PTHR28009:SF1">
    <property type="entry name" value="PHEROMONE ALPHA FACTOR RECEPTOR"/>
    <property type="match status" value="1"/>
</dbReference>
<dbReference type="AlphaFoldDB" id="A0A1D2J9F7"/>